<feature type="domain" description="Glycosyl transferase family 1" evidence="2">
    <location>
        <begin position="227"/>
        <end position="377"/>
    </location>
</feature>
<evidence type="ECO:0008006" key="6">
    <source>
        <dbReference type="Google" id="ProtNLM"/>
    </source>
</evidence>
<name>A0A2H0B827_9BACT</name>
<sequence length="405" mass="45593">MNLPSVFMIGWEFPPHNSGGLGTACEGLTSALSKALINQTFVLPHQLPFDADFAQVFNPLHPHINFVHVNMQIFPYGALTQEDYLYLKKRRLYSKSSMVDQALAYAETVGYLSNFYPHDVIHAHDWMTYPAAFAAAKNTHKPVILHVHSTEFDRTLNGNTNATISQIEYEGLAKADHVITVSQYTKNIICDKYAVDASKVHVVHNGVDLSRQRNIQINNNLLKNYLNGKKIIVFVGRFTSQKGPDYFVTIADKITKEIPEAMFIMAGSGDMYHQIVMQSANSRLTGKLLFAGFLRNFEREFLYRRADLFIMPSVSEPFGIVALEAAGENTPVIISKQSGVSEVLTDALLANFWDTDLISSQAISVLNNNNYQNELGYRLCQQAQQITWDKAAYKCIDVYKEMSNL</sequence>
<proteinExistence type="predicted"/>
<dbReference type="GO" id="GO:0016757">
    <property type="term" value="F:glycosyltransferase activity"/>
    <property type="evidence" value="ECO:0007669"/>
    <property type="project" value="InterPro"/>
</dbReference>
<protein>
    <recommendedName>
        <fullName evidence="6">4-alpha-glucanotransferase</fullName>
    </recommendedName>
</protein>
<dbReference type="SUPFAM" id="SSF53756">
    <property type="entry name" value="UDP-Glycosyltransferase/glycogen phosphorylase"/>
    <property type="match status" value="1"/>
</dbReference>
<gene>
    <name evidence="4" type="ORF">COX08_02285</name>
</gene>
<keyword evidence="1" id="KW-0808">Transferase</keyword>
<dbReference type="PANTHER" id="PTHR46401:SF2">
    <property type="entry name" value="GLYCOSYLTRANSFERASE WBBK-RELATED"/>
    <property type="match status" value="1"/>
</dbReference>
<dbReference type="Pfam" id="PF00534">
    <property type="entry name" value="Glycos_transf_1"/>
    <property type="match status" value="1"/>
</dbReference>
<dbReference type="InterPro" id="IPR028098">
    <property type="entry name" value="Glyco_trans_4-like_N"/>
</dbReference>
<dbReference type="Proteomes" id="UP000229459">
    <property type="component" value="Unassembled WGS sequence"/>
</dbReference>
<accession>A0A2H0B827</accession>
<dbReference type="PANTHER" id="PTHR46401">
    <property type="entry name" value="GLYCOSYLTRANSFERASE WBBK-RELATED"/>
    <property type="match status" value="1"/>
</dbReference>
<evidence type="ECO:0000313" key="5">
    <source>
        <dbReference type="Proteomes" id="UP000229459"/>
    </source>
</evidence>
<dbReference type="CDD" id="cd03801">
    <property type="entry name" value="GT4_PimA-like"/>
    <property type="match status" value="1"/>
</dbReference>
<reference evidence="4 5" key="1">
    <citation type="submission" date="2017-09" db="EMBL/GenBank/DDBJ databases">
        <title>Depth-based differentiation of microbial function through sediment-hosted aquifers and enrichment of novel symbionts in the deep terrestrial subsurface.</title>
        <authorList>
            <person name="Probst A.J."/>
            <person name="Ladd B."/>
            <person name="Jarett J.K."/>
            <person name="Geller-Mcgrath D.E."/>
            <person name="Sieber C.M."/>
            <person name="Emerson J.B."/>
            <person name="Anantharaman K."/>
            <person name="Thomas B.C."/>
            <person name="Malmstrom R."/>
            <person name="Stieglmeier M."/>
            <person name="Klingl A."/>
            <person name="Woyke T."/>
            <person name="Ryan C.M."/>
            <person name="Banfield J.F."/>
        </authorList>
    </citation>
    <scope>NUCLEOTIDE SEQUENCE [LARGE SCALE GENOMIC DNA]</scope>
    <source>
        <strain evidence="4">CG23_combo_of_CG06-09_8_20_14_all_34_8</strain>
    </source>
</reference>
<comment type="caution">
    <text evidence="4">The sequence shown here is derived from an EMBL/GenBank/DDBJ whole genome shotgun (WGS) entry which is preliminary data.</text>
</comment>
<dbReference type="GO" id="GO:0009103">
    <property type="term" value="P:lipopolysaccharide biosynthetic process"/>
    <property type="evidence" value="ECO:0007669"/>
    <property type="project" value="TreeGrafter"/>
</dbReference>
<dbReference type="Pfam" id="PF13439">
    <property type="entry name" value="Glyco_transf_4"/>
    <property type="match status" value="1"/>
</dbReference>
<evidence type="ECO:0000259" key="3">
    <source>
        <dbReference type="Pfam" id="PF13439"/>
    </source>
</evidence>
<dbReference type="AlphaFoldDB" id="A0A2H0B827"/>
<dbReference type="InterPro" id="IPR001296">
    <property type="entry name" value="Glyco_trans_1"/>
</dbReference>
<dbReference type="Gene3D" id="3.40.50.2000">
    <property type="entry name" value="Glycogen Phosphorylase B"/>
    <property type="match status" value="2"/>
</dbReference>
<dbReference type="EMBL" id="PCSR01000052">
    <property type="protein sequence ID" value="PIP53200.1"/>
    <property type="molecule type" value="Genomic_DNA"/>
</dbReference>
<feature type="domain" description="Glycosyltransferase subfamily 4-like N-terminal" evidence="3">
    <location>
        <begin position="116"/>
        <end position="211"/>
    </location>
</feature>
<evidence type="ECO:0000256" key="1">
    <source>
        <dbReference type="ARBA" id="ARBA00022679"/>
    </source>
</evidence>
<evidence type="ECO:0000313" key="4">
    <source>
        <dbReference type="EMBL" id="PIP53200.1"/>
    </source>
</evidence>
<evidence type="ECO:0000259" key="2">
    <source>
        <dbReference type="Pfam" id="PF00534"/>
    </source>
</evidence>
<organism evidence="4 5">
    <name type="scientific">Candidatus Beckwithbacteria bacterium CG23_combo_of_CG06-09_8_20_14_all_34_8</name>
    <dbReference type="NCBI Taxonomy" id="1974497"/>
    <lineage>
        <taxon>Bacteria</taxon>
        <taxon>Candidatus Beckwithiibacteriota</taxon>
    </lineage>
</organism>